<evidence type="ECO:0000313" key="2">
    <source>
        <dbReference type="Proteomes" id="UP000828390"/>
    </source>
</evidence>
<evidence type="ECO:0000313" key="1">
    <source>
        <dbReference type="EMBL" id="KAH3737990.1"/>
    </source>
</evidence>
<proteinExistence type="predicted"/>
<organism evidence="1 2">
    <name type="scientific">Dreissena polymorpha</name>
    <name type="common">Zebra mussel</name>
    <name type="synonym">Mytilus polymorpha</name>
    <dbReference type="NCBI Taxonomy" id="45954"/>
    <lineage>
        <taxon>Eukaryota</taxon>
        <taxon>Metazoa</taxon>
        <taxon>Spiralia</taxon>
        <taxon>Lophotrochozoa</taxon>
        <taxon>Mollusca</taxon>
        <taxon>Bivalvia</taxon>
        <taxon>Autobranchia</taxon>
        <taxon>Heteroconchia</taxon>
        <taxon>Euheterodonta</taxon>
        <taxon>Imparidentia</taxon>
        <taxon>Neoheterodontei</taxon>
        <taxon>Myida</taxon>
        <taxon>Dreissenoidea</taxon>
        <taxon>Dreissenidae</taxon>
        <taxon>Dreissena</taxon>
    </lineage>
</organism>
<name>A0A9D4D4Q1_DREPO</name>
<reference evidence="1" key="2">
    <citation type="submission" date="2020-11" db="EMBL/GenBank/DDBJ databases">
        <authorList>
            <person name="McCartney M.A."/>
            <person name="Auch B."/>
            <person name="Kono T."/>
            <person name="Mallez S."/>
            <person name="Becker A."/>
            <person name="Gohl D.M."/>
            <person name="Silverstein K.A.T."/>
            <person name="Koren S."/>
            <person name="Bechman K.B."/>
            <person name="Herman A."/>
            <person name="Abrahante J.E."/>
            <person name="Garbe J."/>
        </authorList>
    </citation>
    <scope>NUCLEOTIDE SEQUENCE</scope>
    <source>
        <strain evidence="1">Duluth1</strain>
        <tissue evidence="1">Whole animal</tissue>
    </source>
</reference>
<reference evidence="1" key="1">
    <citation type="journal article" date="2019" name="bioRxiv">
        <title>The Genome of the Zebra Mussel, Dreissena polymorpha: A Resource for Invasive Species Research.</title>
        <authorList>
            <person name="McCartney M.A."/>
            <person name="Auch B."/>
            <person name="Kono T."/>
            <person name="Mallez S."/>
            <person name="Zhang Y."/>
            <person name="Obille A."/>
            <person name="Becker A."/>
            <person name="Abrahante J.E."/>
            <person name="Garbe J."/>
            <person name="Badalamenti J.P."/>
            <person name="Herman A."/>
            <person name="Mangelson H."/>
            <person name="Liachko I."/>
            <person name="Sullivan S."/>
            <person name="Sone E.D."/>
            <person name="Koren S."/>
            <person name="Silverstein K.A.T."/>
            <person name="Beckman K.B."/>
            <person name="Gohl D.M."/>
        </authorList>
    </citation>
    <scope>NUCLEOTIDE SEQUENCE</scope>
    <source>
        <strain evidence="1">Duluth1</strain>
        <tissue evidence="1">Whole animal</tissue>
    </source>
</reference>
<protein>
    <submittedName>
        <fullName evidence="1">Uncharacterized protein</fullName>
    </submittedName>
</protein>
<keyword evidence="2" id="KW-1185">Reference proteome</keyword>
<dbReference type="AlphaFoldDB" id="A0A9D4D4Q1"/>
<dbReference type="Proteomes" id="UP000828390">
    <property type="component" value="Unassembled WGS sequence"/>
</dbReference>
<sequence>MHIEKTALPTGGPVFSPLWTIFDIVRDINKTNVLTNHVFHLTGTIFELNAHQNVTSRKTAPPPHINKTDVLNKFHDDCAKIVTPRVNTATPTGDHVFQRTSVEE</sequence>
<dbReference type="EMBL" id="JAIWYP010000011">
    <property type="protein sequence ID" value="KAH3737990.1"/>
    <property type="molecule type" value="Genomic_DNA"/>
</dbReference>
<comment type="caution">
    <text evidence="1">The sequence shown here is derived from an EMBL/GenBank/DDBJ whole genome shotgun (WGS) entry which is preliminary data.</text>
</comment>
<gene>
    <name evidence="1" type="ORF">DPMN_044592</name>
</gene>
<accession>A0A9D4D4Q1</accession>